<feature type="chain" id="PRO_5025027072" description="Peptidase S1 domain-containing protein" evidence="5">
    <location>
        <begin position="21"/>
        <end position="263"/>
    </location>
</feature>
<keyword evidence="2" id="KW-0378">Hydrolase</keyword>
<gene>
    <name evidence="7" type="ORF">CALMAC_LOCUS17458</name>
</gene>
<dbReference type="FunFam" id="2.40.10.10:FF:000068">
    <property type="entry name" value="transmembrane protease serine 2"/>
    <property type="match status" value="1"/>
</dbReference>
<dbReference type="GO" id="GO:0005615">
    <property type="term" value="C:extracellular space"/>
    <property type="evidence" value="ECO:0007669"/>
    <property type="project" value="TreeGrafter"/>
</dbReference>
<dbReference type="Proteomes" id="UP000410492">
    <property type="component" value="Unassembled WGS sequence"/>
</dbReference>
<feature type="signal peptide" evidence="5">
    <location>
        <begin position="1"/>
        <end position="20"/>
    </location>
</feature>
<evidence type="ECO:0000256" key="2">
    <source>
        <dbReference type="ARBA" id="ARBA00022801"/>
    </source>
</evidence>
<dbReference type="Pfam" id="PF00089">
    <property type="entry name" value="Trypsin"/>
    <property type="match status" value="1"/>
</dbReference>
<dbReference type="InterPro" id="IPR050127">
    <property type="entry name" value="Serine_Proteases_S1"/>
</dbReference>
<dbReference type="GO" id="GO:0006508">
    <property type="term" value="P:proteolysis"/>
    <property type="evidence" value="ECO:0007669"/>
    <property type="project" value="UniProtKB-KW"/>
</dbReference>
<evidence type="ECO:0000313" key="8">
    <source>
        <dbReference type="Proteomes" id="UP000410492"/>
    </source>
</evidence>
<dbReference type="PANTHER" id="PTHR24264:SF83">
    <property type="entry name" value="COMPLEMENT FACTOR I"/>
    <property type="match status" value="1"/>
</dbReference>
<sequence length="263" mass="28843">MRCINFFLLCALTYHATILASDLVTAIAGGHDTQISRHRGIVSLQRDGRHICGAGLISVNWLLTSAKCVALGPQHLSVHAGSNTTDGTRFEVEKVILHPDYKPAAHDADIALLYVKENITDTNFTSAYLLPYGKTEEIPEEAHCHLIGWGKLANGSYPRDLQMGYVIALSREVCRKHYSQELITMDMFCVASNLNTLDHNTIAACQGDFGGPVVCYATGLVGIQGIASWGMGCRTTNNKPTVITKVYSYVKWIRNVTGIKEPF</sequence>
<evidence type="ECO:0000313" key="7">
    <source>
        <dbReference type="EMBL" id="VEN59453.1"/>
    </source>
</evidence>
<dbReference type="PRINTS" id="PR00722">
    <property type="entry name" value="CHYMOTRYPSIN"/>
</dbReference>
<evidence type="ECO:0000256" key="4">
    <source>
        <dbReference type="ARBA" id="ARBA00023157"/>
    </source>
</evidence>
<keyword evidence="3" id="KW-0720">Serine protease</keyword>
<keyword evidence="5" id="KW-0732">Signal</keyword>
<keyword evidence="8" id="KW-1185">Reference proteome</keyword>
<feature type="domain" description="Peptidase S1" evidence="6">
    <location>
        <begin position="27"/>
        <end position="258"/>
    </location>
</feature>
<evidence type="ECO:0000256" key="3">
    <source>
        <dbReference type="ARBA" id="ARBA00022825"/>
    </source>
</evidence>
<dbReference type="InterPro" id="IPR043504">
    <property type="entry name" value="Peptidase_S1_PA_chymotrypsin"/>
</dbReference>
<dbReference type="InterPro" id="IPR001314">
    <property type="entry name" value="Peptidase_S1A"/>
</dbReference>
<dbReference type="CDD" id="cd00190">
    <property type="entry name" value="Tryp_SPc"/>
    <property type="match status" value="1"/>
</dbReference>
<dbReference type="EMBL" id="CAACVG010012034">
    <property type="protein sequence ID" value="VEN59453.1"/>
    <property type="molecule type" value="Genomic_DNA"/>
</dbReference>
<keyword evidence="4" id="KW-1015">Disulfide bond</keyword>
<dbReference type="OrthoDB" id="6739012at2759"/>
<dbReference type="SUPFAM" id="SSF50494">
    <property type="entry name" value="Trypsin-like serine proteases"/>
    <property type="match status" value="1"/>
</dbReference>
<keyword evidence="1" id="KW-0645">Protease</keyword>
<organism evidence="7 8">
    <name type="scientific">Callosobruchus maculatus</name>
    <name type="common">Southern cowpea weevil</name>
    <name type="synonym">Pulse bruchid</name>
    <dbReference type="NCBI Taxonomy" id="64391"/>
    <lineage>
        <taxon>Eukaryota</taxon>
        <taxon>Metazoa</taxon>
        <taxon>Ecdysozoa</taxon>
        <taxon>Arthropoda</taxon>
        <taxon>Hexapoda</taxon>
        <taxon>Insecta</taxon>
        <taxon>Pterygota</taxon>
        <taxon>Neoptera</taxon>
        <taxon>Endopterygota</taxon>
        <taxon>Coleoptera</taxon>
        <taxon>Polyphaga</taxon>
        <taxon>Cucujiformia</taxon>
        <taxon>Chrysomeloidea</taxon>
        <taxon>Chrysomelidae</taxon>
        <taxon>Bruchinae</taxon>
        <taxon>Bruchini</taxon>
        <taxon>Callosobruchus</taxon>
    </lineage>
</organism>
<proteinExistence type="predicted"/>
<protein>
    <recommendedName>
        <fullName evidence="6">Peptidase S1 domain-containing protein</fullName>
    </recommendedName>
</protein>
<dbReference type="InterPro" id="IPR009003">
    <property type="entry name" value="Peptidase_S1_PA"/>
</dbReference>
<dbReference type="SMART" id="SM00020">
    <property type="entry name" value="Tryp_SPc"/>
    <property type="match status" value="1"/>
</dbReference>
<evidence type="ECO:0000259" key="6">
    <source>
        <dbReference type="PROSITE" id="PS50240"/>
    </source>
</evidence>
<name>A0A653DGW7_CALMS</name>
<accession>A0A653DGW7</accession>
<reference evidence="7 8" key="1">
    <citation type="submission" date="2019-01" db="EMBL/GenBank/DDBJ databases">
        <authorList>
            <person name="Sayadi A."/>
        </authorList>
    </citation>
    <scope>NUCLEOTIDE SEQUENCE [LARGE SCALE GENOMIC DNA]</scope>
</reference>
<dbReference type="InterPro" id="IPR001254">
    <property type="entry name" value="Trypsin_dom"/>
</dbReference>
<dbReference type="PROSITE" id="PS50240">
    <property type="entry name" value="TRYPSIN_DOM"/>
    <property type="match status" value="1"/>
</dbReference>
<dbReference type="AlphaFoldDB" id="A0A653DGW7"/>
<evidence type="ECO:0000256" key="5">
    <source>
        <dbReference type="SAM" id="SignalP"/>
    </source>
</evidence>
<dbReference type="PANTHER" id="PTHR24264">
    <property type="entry name" value="TRYPSIN-RELATED"/>
    <property type="match status" value="1"/>
</dbReference>
<dbReference type="Gene3D" id="2.40.10.10">
    <property type="entry name" value="Trypsin-like serine proteases"/>
    <property type="match status" value="1"/>
</dbReference>
<evidence type="ECO:0000256" key="1">
    <source>
        <dbReference type="ARBA" id="ARBA00022670"/>
    </source>
</evidence>
<dbReference type="GO" id="GO:0004252">
    <property type="term" value="F:serine-type endopeptidase activity"/>
    <property type="evidence" value="ECO:0007669"/>
    <property type="project" value="InterPro"/>
</dbReference>